<evidence type="ECO:0000256" key="7">
    <source>
        <dbReference type="ARBA" id="ARBA00047712"/>
    </source>
</evidence>
<feature type="binding site" evidence="8">
    <location>
        <position position="125"/>
    </location>
    <ligand>
        <name>[2Fe-2S] cluster</name>
        <dbReference type="ChEBI" id="CHEBI:190135"/>
    </ligand>
</feature>
<dbReference type="PANTHER" id="PTHR10371">
    <property type="entry name" value="NADH DEHYDROGENASE UBIQUINONE FLAVOPROTEIN 2, MITOCHONDRIAL"/>
    <property type="match status" value="1"/>
</dbReference>
<evidence type="ECO:0000256" key="3">
    <source>
        <dbReference type="ARBA" id="ARBA00022723"/>
    </source>
</evidence>
<dbReference type="GO" id="GO:0046872">
    <property type="term" value="F:metal ion binding"/>
    <property type="evidence" value="ECO:0007669"/>
    <property type="project" value="UniProtKB-KW"/>
</dbReference>
<accession>A0A556AVQ8</accession>
<dbReference type="CDD" id="cd03064">
    <property type="entry name" value="TRX_Fd_NuoE"/>
    <property type="match status" value="1"/>
</dbReference>
<dbReference type="InterPro" id="IPR002023">
    <property type="entry name" value="NuoE-like"/>
</dbReference>
<name>A0A556AVQ8_9BURK</name>
<gene>
    <name evidence="9" type="primary">nuoE</name>
    <name evidence="9" type="ORF">FOZ76_06865</name>
</gene>
<feature type="binding site" evidence="8">
    <location>
        <position position="84"/>
    </location>
    <ligand>
        <name>[2Fe-2S] cluster</name>
        <dbReference type="ChEBI" id="CHEBI:190135"/>
    </ligand>
</feature>
<evidence type="ECO:0000256" key="2">
    <source>
        <dbReference type="ARBA" id="ARBA00022714"/>
    </source>
</evidence>
<feature type="binding site" evidence="8">
    <location>
        <position position="89"/>
    </location>
    <ligand>
        <name>[2Fe-2S] cluster</name>
        <dbReference type="ChEBI" id="CHEBI:190135"/>
    </ligand>
</feature>
<comment type="cofactor">
    <cofactor evidence="8">
        <name>[2Fe-2S] cluster</name>
        <dbReference type="ChEBI" id="CHEBI:190135"/>
    </cofactor>
    <text evidence="8">Binds 1 [2Fe-2S] cluster.</text>
</comment>
<organism evidence="9 10">
    <name type="scientific">Verticiella sediminum</name>
    <dbReference type="NCBI Taxonomy" id="1247510"/>
    <lineage>
        <taxon>Bacteria</taxon>
        <taxon>Pseudomonadati</taxon>
        <taxon>Pseudomonadota</taxon>
        <taxon>Betaproteobacteria</taxon>
        <taxon>Burkholderiales</taxon>
        <taxon>Alcaligenaceae</taxon>
        <taxon>Verticiella</taxon>
    </lineage>
</organism>
<dbReference type="Proteomes" id="UP000318405">
    <property type="component" value="Unassembled WGS sequence"/>
</dbReference>
<dbReference type="Gene3D" id="3.40.30.10">
    <property type="entry name" value="Glutaredoxin"/>
    <property type="match status" value="1"/>
</dbReference>
<comment type="cofactor">
    <cofactor evidence="6">
        <name>[2Fe-2S] cluster</name>
        <dbReference type="ChEBI" id="CHEBI:190135"/>
    </cofactor>
</comment>
<evidence type="ECO:0000256" key="5">
    <source>
        <dbReference type="ARBA" id="ARBA00023014"/>
    </source>
</evidence>
<keyword evidence="2 8" id="KW-0001">2Fe-2S</keyword>
<dbReference type="PANTHER" id="PTHR10371:SF3">
    <property type="entry name" value="NADH DEHYDROGENASE [UBIQUINONE] FLAVOPROTEIN 2, MITOCHONDRIAL"/>
    <property type="match status" value="1"/>
</dbReference>
<keyword evidence="5 8" id="KW-0411">Iron-sulfur</keyword>
<dbReference type="InterPro" id="IPR041921">
    <property type="entry name" value="NuoE_N"/>
</dbReference>
<dbReference type="FunFam" id="1.10.10.1590:FF:000001">
    <property type="entry name" value="NADH-quinone oxidoreductase subunit E"/>
    <property type="match status" value="1"/>
</dbReference>
<keyword evidence="9" id="KW-0560">Oxidoreductase</keyword>
<evidence type="ECO:0000313" key="10">
    <source>
        <dbReference type="Proteomes" id="UP000318405"/>
    </source>
</evidence>
<evidence type="ECO:0000256" key="6">
    <source>
        <dbReference type="ARBA" id="ARBA00034078"/>
    </source>
</evidence>
<dbReference type="InterPro" id="IPR042128">
    <property type="entry name" value="NuoE_dom"/>
</dbReference>
<dbReference type="EC" id="1.6.5.11" evidence="9"/>
<evidence type="ECO:0000256" key="8">
    <source>
        <dbReference type="PIRSR" id="PIRSR000216-1"/>
    </source>
</evidence>
<comment type="similarity">
    <text evidence="1">Belongs to the complex I 24 kDa subunit family.</text>
</comment>
<dbReference type="GO" id="GO:0051537">
    <property type="term" value="F:2 iron, 2 sulfur cluster binding"/>
    <property type="evidence" value="ECO:0007669"/>
    <property type="project" value="UniProtKB-KW"/>
</dbReference>
<evidence type="ECO:0000256" key="1">
    <source>
        <dbReference type="ARBA" id="ARBA00010643"/>
    </source>
</evidence>
<comment type="caution">
    <text evidence="9">The sequence shown here is derived from an EMBL/GenBank/DDBJ whole genome shotgun (WGS) entry which is preliminary data.</text>
</comment>
<reference evidence="9 10" key="1">
    <citation type="submission" date="2019-07" db="EMBL/GenBank/DDBJ databases">
        <title>Qingshengfaniella alkalisoli gen. nov., sp. nov., isolated from saline soil.</title>
        <authorList>
            <person name="Xu L."/>
            <person name="Huang X.-X."/>
            <person name="Sun J.-Q."/>
        </authorList>
    </citation>
    <scope>NUCLEOTIDE SEQUENCE [LARGE SCALE GENOMIC DNA]</scope>
    <source>
        <strain evidence="9 10">DSM 27279</strain>
    </source>
</reference>
<dbReference type="OrthoDB" id="9807941at2"/>
<dbReference type="NCBIfam" id="NF005723">
    <property type="entry name" value="PRK07539.1-3"/>
    <property type="match status" value="1"/>
</dbReference>
<dbReference type="Pfam" id="PF01257">
    <property type="entry name" value="2Fe-2S_thioredx"/>
    <property type="match status" value="1"/>
</dbReference>
<dbReference type="AlphaFoldDB" id="A0A556AVQ8"/>
<keyword evidence="4 8" id="KW-0408">Iron</keyword>
<dbReference type="SUPFAM" id="SSF52833">
    <property type="entry name" value="Thioredoxin-like"/>
    <property type="match status" value="1"/>
</dbReference>
<protein>
    <submittedName>
        <fullName evidence="9">NADH-quinone oxidoreductase subunit NuoE</fullName>
        <ecNumber evidence="9">1.6.5.11</ecNumber>
    </submittedName>
</protein>
<dbReference type="RefSeq" id="WP_143947405.1">
    <property type="nucleotide sequence ID" value="NZ_BAABMB010000002.1"/>
</dbReference>
<keyword evidence="10" id="KW-1185">Reference proteome</keyword>
<dbReference type="NCBIfam" id="TIGR01958">
    <property type="entry name" value="nuoE_fam"/>
    <property type="match status" value="1"/>
</dbReference>
<dbReference type="GO" id="GO:0003954">
    <property type="term" value="F:NADH dehydrogenase activity"/>
    <property type="evidence" value="ECO:0007669"/>
    <property type="project" value="TreeGrafter"/>
</dbReference>
<sequence>MTLLSDQAYQKIDRELAKFPAEQRISATMAALAIAQDEKGWLSPETIEDVARYLGVPPIAVQEVATFYNMFNTKPVGQCKITVCTNLPCALRDGEKAGEHLKKKLGIGYGETTADGRYTLLEGECMGACGDAPVVLVNNKCMLIQMSDERLDAMLAELDARLAGEAQ</sequence>
<keyword evidence="3 8" id="KW-0479">Metal-binding</keyword>
<dbReference type="EMBL" id="VLTJ01000011">
    <property type="protein sequence ID" value="TSH97038.1"/>
    <property type="molecule type" value="Genomic_DNA"/>
</dbReference>
<evidence type="ECO:0000256" key="4">
    <source>
        <dbReference type="ARBA" id="ARBA00023004"/>
    </source>
</evidence>
<dbReference type="Gene3D" id="1.10.10.1590">
    <property type="entry name" value="NADH-quinone oxidoreductase subunit E"/>
    <property type="match status" value="1"/>
</dbReference>
<proteinExistence type="inferred from homology"/>
<feature type="binding site" evidence="8">
    <location>
        <position position="129"/>
    </location>
    <ligand>
        <name>[2Fe-2S] cluster</name>
        <dbReference type="ChEBI" id="CHEBI:190135"/>
    </ligand>
</feature>
<evidence type="ECO:0000313" key="9">
    <source>
        <dbReference type="EMBL" id="TSH97038.1"/>
    </source>
</evidence>
<dbReference type="InterPro" id="IPR036249">
    <property type="entry name" value="Thioredoxin-like_sf"/>
</dbReference>
<dbReference type="PIRSF" id="PIRSF000216">
    <property type="entry name" value="NADH_DH_24kDa"/>
    <property type="match status" value="1"/>
</dbReference>
<comment type="catalytic activity">
    <reaction evidence="7">
        <text>a quinone + NADH + 5 H(+)(in) = a quinol + NAD(+) + 4 H(+)(out)</text>
        <dbReference type="Rhea" id="RHEA:57888"/>
        <dbReference type="ChEBI" id="CHEBI:15378"/>
        <dbReference type="ChEBI" id="CHEBI:24646"/>
        <dbReference type="ChEBI" id="CHEBI:57540"/>
        <dbReference type="ChEBI" id="CHEBI:57945"/>
        <dbReference type="ChEBI" id="CHEBI:132124"/>
    </reaction>
</comment>